<accession>A0A0G1RUB4</accession>
<dbReference type="InterPro" id="IPR001296">
    <property type="entry name" value="Glyco_trans_1"/>
</dbReference>
<dbReference type="Pfam" id="PF13439">
    <property type="entry name" value="Glyco_transf_4"/>
    <property type="match status" value="1"/>
</dbReference>
<reference evidence="3 4" key="1">
    <citation type="journal article" date="2015" name="Nature">
        <title>rRNA introns, odd ribosomes, and small enigmatic genomes across a large radiation of phyla.</title>
        <authorList>
            <person name="Brown C.T."/>
            <person name="Hug L.A."/>
            <person name="Thomas B.C."/>
            <person name="Sharon I."/>
            <person name="Castelle C.J."/>
            <person name="Singh A."/>
            <person name="Wilkins M.J."/>
            <person name="Williams K.H."/>
            <person name="Banfield J.F."/>
        </authorList>
    </citation>
    <scope>NUCLEOTIDE SEQUENCE [LARGE SCALE GENOMIC DNA]</scope>
</reference>
<name>A0A0G1RUB4_9BACT</name>
<proteinExistence type="predicted"/>
<dbReference type="EMBL" id="LCNT01000006">
    <property type="protein sequence ID" value="KKU60909.1"/>
    <property type="molecule type" value="Genomic_DNA"/>
</dbReference>
<protein>
    <submittedName>
        <fullName evidence="3">Glycosyl transferase family protein</fullName>
    </submittedName>
</protein>
<dbReference type="CDD" id="cd03801">
    <property type="entry name" value="GT4_PimA-like"/>
    <property type="match status" value="1"/>
</dbReference>
<dbReference type="Pfam" id="PF00534">
    <property type="entry name" value="Glycos_transf_1"/>
    <property type="match status" value="1"/>
</dbReference>
<dbReference type="Proteomes" id="UP000033860">
    <property type="component" value="Unassembled WGS sequence"/>
</dbReference>
<dbReference type="InterPro" id="IPR028098">
    <property type="entry name" value="Glyco_trans_4-like_N"/>
</dbReference>
<evidence type="ECO:0000259" key="1">
    <source>
        <dbReference type="Pfam" id="PF00534"/>
    </source>
</evidence>
<feature type="domain" description="Glycosyl transferase family 1" evidence="1">
    <location>
        <begin position="187"/>
        <end position="342"/>
    </location>
</feature>
<dbReference type="InterPro" id="IPR050194">
    <property type="entry name" value="Glycosyltransferase_grp1"/>
</dbReference>
<dbReference type="Gene3D" id="3.40.50.2000">
    <property type="entry name" value="Glycogen Phosphorylase B"/>
    <property type="match status" value="2"/>
</dbReference>
<gene>
    <name evidence="3" type="ORF">UX85_C0006G0043</name>
</gene>
<dbReference type="AlphaFoldDB" id="A0A0G1RUB4"/>
<sequence length="371" mass="41437">MIICSPQLGLAPQSNSGGEVYDREILLRLAQKNLKVLILLPRGRSHPESVNLQVKYALIRSMVPPHIFSLFALPYLVKTYLTYRFDVLRIHNPYFLGPAVLAFKKLFPQVPVLGSFLHLEDGVNFFIAKATISAYDHIIAISRSTKQELVDRLGFPVAKIDLAYPGVDSRFAPGPKPKRLIDQFNLQGKTVLMYLGGLKPRKNPGFLLRLIKRLNQPRLVLVFAGTGPELLELKPQAKRLGVEDKVRFTGFVPEDEKPDFYRLADVLFLPSFKEGFGMTVTEAAACAVPAVAADNSSIKELIIPGKTGFLAETGAVDPWVNSTLQLIKSEKLRRQMGQAARQHAVKTFTWKKNIDTHMAVINKLIKGGRNR</sequence>
<organism evidence="3 4">
    <name type="scientific">Candidatus Beckwithbacteria bacterium GW2011_GWB1_47_15</name>
    <dbReference type="NCBI Taxonomy" id="1618371"/>
    <lineage>
        <taxon>Bacteria</taxon>
        <taxon>Candidatus Beckwithiibacteriota</taxon>
    </lineage>
</organism>
<keyword evidence="3" id="KW-0808">Transferase</keyword>
<comment type="caution">
    <text evidence="3">The sequence shown here is derived from an EMBL/GenBank/DDBJ whole genome shotgun (WGS) entry which is preliminary data.</text>
</comment>
<dbReference type="GO" id="GO:0016757">
    <property type="term" value="F:glycosyltransferase activity"/>
    <property type="evidence" value="ECO:0007669"/>
    <property type="project" value="InterPro"/>
</dbReference>
<dbReference type="PANTHER" id="PTHR45947">
    <property type="entry name" value="SULFOQUINOVOSYL TRANSFERASE SQD2"/>
    <property type="match status" value="1"/>
</dbReference>
<dbReference type="SUPFAM" id="SSF53756">
    <property type="entry name" value="UDP-Glycosyltransferase/glycogen phosphorylase"/>
    <property type="match status" value="1"/>
</dbReference>
<dbReference type="PANTHER" id="PTHR45947:SF3">
    <property type="entry name" value="SULFOQUINOVOSYL TRANSFERASE SQD2"/>
    <property type="match status" value="1"/>
</dbReference>
<evidence type="ECO:0000313" key="3">
    <source>
        <dbReference type="EMBL" id="KKU60909.1"/>
    </source>
</evidence>
<feature type="domain" description="Glycosyltransferase subfamily 4-like N-terminal" evidence="2">
    <location>
        <begin position="16"/>
        <end position="169"/>
    </location>
</feature>
<evidence type="ECO:0000259" key="2">
    <source>
        <dbReference type="Pfam" id="PF13439"/>
    </source>
</evidence>
<evidence type="ECO:0000313" key="4">
    <source>
        <dbReference type="Proteomes" id="UP000033860"/>
    </source>
</evidence>